<dbReference type="InterPro" id="IPR001692">
    <property type="entry name" value="Histidinol_DH_CS"/>
</dbReference>
<evidence type="ECO:0000256" key="10">
    <source>
        <dbReference type="PIRNR" id="PIRNR000099"/>
    </source>
</evidence>
<evidence type="ECO:0000256" key="7">
    <source>
        <dbReference type="ARBA" id="ARBA00022833"/>
    </source>
</evidence>
<feature type="binding site" evidence="14">
    <location>
        <position position="414"/>
    </location>
    <ligand>
        <name>Zn(2+)</name>
        <dbReference type="ChEBI" id="CHEBI:29105"/>
    </ligand>
</feature>
<dbReference type="PANTHER" id="PTHR21256:SF14">
    <property type="entry name" value="HISTIDINOL DEHYDROGENASE"/>
    <property type="match status" value="1"/>
</dbReference>
<feature type="binding site" evidence="14">
    <location>
        <position position="253"/>
    </location>
    <ligand>
        <name>Zn(2+)</name>
        <dbReference type="ChEBI" id="CHEBI:29105"/>
    </ligand>
</feature>
<keyword evidence="6 14" id="KW-0479">Metal-binding</keyword>
<dbReference type="NCBIfam" id="TIGR00069">
    <property type="entry name" value="hisD"/>
    <property type="match status" value="1"/>
</dbReference>
<feature type="binding site" evidence="13">
    <location>
        <position position="253"/>
    </location>
    <ligand>
        <name>substrate</name>
    </ligand>
</feature>
<evidence type="ECO:0000256" key="8">
    <source>
        <dbReference type="ARBA" id="ARBA00023002"/>
    </source>
</evidence>
<evidence type="ECO:0000256" key="12">
    <source>
        <dbReference type="PIRSR" id="PIRSR000099-2"/>
    </source>
</evidence>
<comment type="catalytic activity">
    <reaction evidence="9 10">
        <text>L-histidinol + 2 NAD(+) + H2O = L-histidine + 2 NADH + 3 H(+)</text>
        <dbReference type="Rhea" id="RHEA:20641"/>
        <dbReference type="ChEBI" id="CHEBI:15377"/>
        <dbReference type="ChEBI" id="CHEBI:15378"/>
        <dbReference type="ChEBI" id="CHEBI:57540"/>
        <dbReference type="ChEBI" id="CHEBI:57595"/>
        <dbReference type="ChEBI" id="CHEBI:57699"/>
        <dbReference type="ChEBI" id="CHEBI:57945"/>
        <dbReference type="EC" id="1.1.1.23"/>
    </reaction>
</comment>
<evidence type="ECO:0000256" key="3">
    <source>
        <dbReference type="ARBA" id="ARBA00010178"/>
    </source>
</evidence>
<keyword evidence="10" id="KW-0368">Histidine biosynthesis</keyword>
<evidence type="ECO:0000256" key="15">
    <source>
        <dbReference type="RuleBase" id="RU004175"/>
    </source>
</evidence>
<dbReference type="Gene3D" id="1.20.5.1300">
    <property type="match status" value="1"/>
</dbReference>
<name>A0AAX4NGN4_9ARCH</name>
<protein>
    <recommendedName>
        <fullName evidence="5 10">Histidinol dehydrogenase</fullName>
        <shortName evidence="10">HDH</shortName>
        <ecNumber evidence="4 10">1.1.1.23</ecNumber>
    </recommendedName>
</protein>
<dbReference type="Proteomes" id="UP001451606">
    <property type="component" value="Chromosome"/>
</dbReference>
<keyword evidence="8 10" id="KW-0560">Oxidoreductase</keyword>
<dbReference type="GO" id="GO:0005829">
    <property type="term" value="C:cytosol"/>
    <property type="evidence" value="ECO:0007669"/>
    <property type="project" value="TreeGrafter"/>
</dbReference>
<evidence type="ECO:0000256" key="2">
    <source>
        <dbReference type="ARBA" id="ARBA00004940"/>
    </source>
</evidence>
<feature type="binding site" evidence="13">
    <location>
        <position position="354"/>
    </location>
    <ligand>
        <name>substrate</name>
    </ligand>
</feature>
<keyword evidence="17" id="KW-1185">Reference proteome</keyword>
<dbReference type="Pfam" id="PF00815">
    <property type="entry name" value="Histidinol_dh"/>
    <property type="match status" value="1"/>
</dbReference>
<feature type="active site" description="Proton acceptor" evidence="11">
    <location>
        <position position="319"/>
    </location>
</feature>
<comment type="similarity">
    <text evidence="3 10 15">Belongs to the histidinol dehydrogenase family.</text>
</comment>
<dbReference type="CDD" id="cd06572">
    <property type="entry name" value="Histidinol_dh"/>
    <property type="match status" value="1"/>
</dbReference>
<evidence type="ECO:0000313" key="17">
    <source>
        <dbReference type="Proteomes" id="UP001451606"/>
    </source>
</evidence>
<feature type="binding site" evidence="13">
    <location>
        <position position="228"/>
    </location>
    <ligand>
        <name>substrate</name>
    </ligand>
</feature>
<evidence type="ECO:0000256" key="9">
    <source>
        <dbReference type="ARBA" id="ARBA00049489"/>
    </source>
</evidence>
<dbReference type="GeneID" id="95967280"/>
<comment type="function">
    <text evidence="1 10">Catalyzes the sequential NAD-dependent oxidations of L-histidinol to L-histidinaldehyde and then to L-histidine.</text>
</comment>
<evidence type="ECO:0000256" key="13">
    <source>
        <dbReference type="PIRSR" id="PIRSR000099-3"/>
    </source>
</evidence>
<dbReference type="EC" id="1.1.1.23" evidence="4 10"/>
<feature type="binding site" evidence="12">
    <location>
        <position position="182"/>
    </location>
    <ligand>
        <name>NAD(+)</name>
        <dbReference type="ChEBI" id="CHEBI:57540"/>
    </ligand>
</feature>
<dbReference type="EMBL" id="CP133772">
    <property type="protein sequence ID" value="WYY00002.1"/>
    <property type="molecule type" value="Genomic_DNA"/>
</dbReference>
<organism evidence="16 17">
    <name type="scientific">Oxyplasma meridianum</name>
    <dbReference type="NCBI Taxonomy" id="3073602"/>
    <lineage>
        <taxon>Archaea</taxon>
        <taxon>Methanobacteriati</taxon>
        <taxon>Thermoplasmatota</taxon>
        <taxon>Thermoplasmata</taxon>
        <taxon>Thermoplasmatales</taxon>
        <taxon>Thermoplasmataceae</taxon>
        <taxon>Oxyplasma</taxon>
    </lineage>
</organism>
<feature type="binding site" evidence="14">
    <location>
        <position position="354"/>
    </location>
    <ligand>
        <name>Zn(2+)</name>
        <dbReference type="ChEBI" id="CHEBI:29105"/>
    </ligand>
</feature>
<dbReference type="KEGG" id="omr:OXIME_000551"/>
<evidence type="ECO:0000256" key="4">
    <source>
        <dbReference type="ARBA" id="ARBA00012965"/>
    </source>
</evidence>
<feature type="binding site" evidence="14">
    <location>
        <position position="250"/>
    </location>
    <ligand>
        <name>Zn(2+)</name>
        <dbReference type="ChEBI" id="CHEBI:29105"/>
    </ligand>
</feature>
<dbReference type="PROSITE" id="PS00611">
    <property type="entry name" value="HISOL_DEHYDROGENASE"/>
    <property type="match status" value="1"/>
</dbReference>
<dbReference type="GO" id="GO:0004399">
    <property type="term" value="F:histidinol dehydrogenase activity"/>
    <property type="evidence" value="ECO:0007669"/>
    <property type="project" value="UniProtKB-UniRule"/>
</dbReference>
<comment type="cofactor">
    <cofactor evidence="14">
        <name>Zn(2+)</name>
        <dbReference type="ChEBI" id="CHEBI:29105"/>
    </cofactor>
    <text evidence="14">Binds 1 zinc ion per subunit.</text>
</comment>
<evidence type="ECO:0000313" key="16">
    <source>
        <dbReference type="EMBL" id="WYY00002.1"/>
    </source>
</evidence>
<dbReference type="GO" id="GO:0046872">
    <property type="term" value="F:metal ion binding"/>
    <property type="evidence" value="ECO:0007669"/>
    <property type="project" value="UniProtKB-KW"/>
</dbReference>
<feature type="binding site" evidence="13">
    <location>
        <position position="250"/>
    </location>
    <ligand>
        <name>substrate</name>
    </ligand>
</feature>
<gene>
    <name evidence="16" type="primary">hisD</name>
    <name evidence="16" type="ORF">OXIME_000551</name>
</gene>
<evidence type="ECO:0000256" key="1">
    <source>
        <dbReference type="ARBA" id="ARBA00003850"/>
    </source>
</evidence>
<feature type="active site" description="Proton acceptor" evidence="11">
    <location>
        <position position="318"/>
    </location>
</feature>
<keyword evidence="10 12" id="KW-0520">NAD</keyword>
<keyword evidence="7 14" id="KW-0862">Zinc</keyword>
<dbReference type="GO" id="GO:0000105">
    <property type="term" value="P:L-histidine biosynthetic process"/>
    <property type="evidence" value="ECO:0007669"/>
    <property type="project" value="UniProtKB-UniRule"/>
</dbReference>
<dbReference type="SUPFAM" id="SSF53720">
    <property type="entry name" value="ALDH-like"/>
    <property type="match status" value="1"/>
</dbReference>
<comment type="pathway">
    <text evidence="2 10">Amino-acid biosynthesis; L-histidine biosynthesis; L-histidine from 5-phospho-alpha-D-ribose 1-diphosphate: step 9/9.</text>
</comment>
<dbReference type="InterPro" id="IPR012131">
    <property type="entry name" value="Hstdl_DH"/>
</dbReference>
<feature type="binding site" evidence="13">
    <location>
        <position position="319"/>
    </location>
    <ligand>
        <name>substrate</name>
    </ligand>
</feature>
<dbReference type="AlphaFoldDB" id="A0AAX4NGN4"/>
<reference evidence="16 17" key="1">
    <citation type="submission" date="2023-09" db="EMBL/GenBank/DDBJ databases">
        <authorList>
            <person name="Golyshina O.V."/>
            <person name="Lunev E.A."/>
            <person name="Bargiela R."/>
            <person name="Gaines M.C."/>
            <person name="Daum B."/>
            <person name="Bale N.J."/>
            <person name="Koenen M."/>
            <person name="Sinninghe Damst J.S."/>
            <person name="Yakimov M."/>
            <person name="Golyshin P.N."/>
        </authorList>
    </citation>
    <scope>NUCLEOTIDE SEQUENCE [LARGE SCALE GENOMIC DNA]</scope>
    <source>
        <strain evidence="16 17">M1</strain>
    </source>
</reference>
<dbReference type="PRINTS" id="PR00083">
    <property type="entry name" value="HOLDHDRGNASE"/>
</dbReference>
<proteinExistence type="inferred from homology"/>
<feature type="binding site" evidence="13">
    <location>
        <position position="409"/>
    </location>
    <ligand>
        <name>substrate</name>
    </ligand>
</feature>
<dbReference type="GO" id="GO:0051287">
    <property type="term" value="F:NAD binding"/>
    <property type="evidence" value="ECO:0007669"/>
    <property type="project" value="InterPro"/>
</dbReference>
<dbReference type="FunFam" id="3.40.50.1980:FF:000001">
    <property type="entry name" value="Histidinol dehydrogenase"/>
    <property type="match status" value="1"/>
</dbReference>
<feature type="binding site" evidence="13">
    <location>
        <position position="414"/>
    </location>
    <ligand>
        <name>substrate</name>
    </ligand>
</feature>
<dbReference type="FunFam" id="3.40.50.1980:FF:000026">
    <property type="entry name" value="Histidinol dehydrogenase"/>
    <property type="match status" value="1"/>
</dbReference>
<dbReference type="PANTHER" id="PTHR21256">
    <property type="entry name" value="HISTIDINOL DEHYDROGENASE HDH"/>
    <property type="match status" value="1"/>
</dbReference>
<evidence type="ECO:0000256" key="14">
    <source>
        <dbReference type="PIRSR" id="PIRSR000099-4"/>
    </source>
</evidence>
<feature type="binding site" evidence="12">
    <location>
        <position position="205"/>
    </location>
    <ligand>
        <name>NAD(+)</name>
        <dbReference type="ChEBI" id="CHEBI:57540"/>
    </ligand>
</feature>
<evidence type="ECO:0000256" key="5">
    <source>
        <dbReference type="ARBA" id="ARBA00016531"/>
    </source>
</evidence>
<dbReference type="InterPro" id="IPR016161">
    <property type="entry name" value="Ald_DH/histidinol_DH"/>
</dbReference>
<dbReference type="Gene3D" id="3.40.50.1980">
    <property type="entry name" value="Nitrogenase molybdenum iron protein domain"/>
    <property type="match status" value="2"/>
</dbReference>
<accession>A0AAX4NGN4</accession>
<dbReference type="InterPro" id="IPR022695">
    <property type="entry name" value="Histidinol_DH_monofunct"/>
</dbReference>
<dbReference type="RefSeq" id="WP_393971958.1">
    <property type="nucleotide sequence ID" value="NZ_CP133772.1"/>
</dbReference>
<dbReference type="PIRSF" id="PIRSF000099">
    <property type="entry name" value="Histidinol_dh"/>
    <property type="match status" value="1"/>
</dbReference>
<evidence type="ECO:0000256" key="11">
    <source>
        <dbReference type="PIRSR" id="PIRSR000099-1"/>
    </source>
</evidence>
<keyword evidence="10" id="KW-0028">Amino-acid biosynthesis</keyword>
<sequence length="435" mass="48369">MTTEILKLEPERTEDDLSSLYSTVSDVLKDIKKEGDRAVSKYTLKFDKLQLEKFLLSKDEIENKIKNLNPKTKDLIDENITRITKFARFQLSMYRDMQIEVDGNETVLGQKIVPISSAGIYVPAGRFPLLSSALMGIIPAKVAGVKRIVAMTPPGENRPDIGVLYGIYKAGATEVYTIGGIQAIGALAYGTETIKPVDKIFGPGNKYVNEAKRQVFGEVGIDLLAGPSEVLIIADETANIDLVAYDLLAQAEHDIAARSCLVTTSREMALKLKNEMPKYIETLATREILRVSWKEKGSIIYCNNFDEALEYANNYAPEHLELHVSIKHREEAFEKLDNFGSLFMNQNTPVVFSDKLIGTNHTLPTNRASRYTGGLNVGAFLKVLTFQEVLGEVALKELSRRAFEQSKLEGLSGHAKSAELRAKLFKDIRINSGEE</sequence>
<evidence type="ECO:0000256" key="6">
    <source>
        <dbReference type="ARBA" id="ARBA00022723"/>
    </source>
</evidence>
<feature type="binding site" evidence="12">
    <location>
        <position position="121"/>
    </location>
    <ligand>
        <name>NAD(+)</name>
        <dbReference type="ChEBI" id="CHEBI:57540"/>
    </ligand>
</feature>